<feature type="region of interest" description="Disordered" evidence="3">
    <location>
        <begin position="309"/>
        <end position="346"/>
    </location>
</feature>
<organism evidence="5 6">
    <name type="scientific">Hankyongella ginsenosidimutans</name>
    <dbReference type="NCBI Taxonomy" id="1763828"/>
    <lineage>
        <taxon>Bacteria</taxon>
        <taxon>Pseudomonadati</taxon>
        <taxon>Pseudomonadota</taxon>
        <taxon>Alphaproteobacteria</taxon>
        <taxon>Sphingomonadales</taxon>
        <taxon>Sphingomonadaceae</taxon>
        <taxon>Hankyongella</taxon>
    </lineage>
</organism>
<dbReference type="EMBL" id="CP039704">
    <property type="protein sequence ID" value="QCI80280.1"/>
    <property type="molecule type" value="Genomic_DNA"/>
</dbReference>
<dbReference type="GO" id="GO:0000155">
    <property type="term" value="F:phosphorelay sensor kinase activity"/>
    <property type="evidence" value="ECO:0007669"/>
    <property type="project" value="InterPro"/>
</dbReference>
<dbReference type="Proteomes" id="UP000298714">
    <property type="component" value="Chromosome"/>
</dbReference>
<dbReference type="FunFam" id="1.10.287.130:FF:000037">
    <property type="entry name" value="Hybrid sensor histidine kinase/response regulator"/>
    <property type="match status" value="1"/>
</dbReference>
<feature type="compositionally biased region" description="Basic residues" evidence="3">
    <location>
        <begin position="218"/>
        <end position="238"/>
    </location>
</feature>
<dbReference type="PANTHER" id="PTHR43065">
    <property type="entry name" value="SENSOR HISTIDINE KINASE"/>
    <property type="match status" value="1"/>
</dbReference>
<evidence type="ECO:0000256" key="1">
    <source>
        <dbReference type="ARBA" id="ARBA00000085"/>
    </source>
</evidence>
<keyword evidence="6" id="KW-1185">Reference proteome</keyword>
<dbReference type="Gene3D" id="1.10.287.130">
    <property type="match status" value="1"/>
</dbReference>
<dbReference type="CDD" id="cd00082">
    <property type="entry name" value="HisKA"/>
    <property type="match status" value="1"/>
</dbReference>
<evidence type="ECO:0000313" key="6">
    <source>
        <dbReference type="Proteomes" id="UP000298714"/>
    </source>
</evidence>
<protein>
    <recommendedName>
        <fullName evidence="2">histidine kinase</fullName>
        <ecNumber evidence="2">2.7.13.3</ecNumber>
    </recommendedName>
</protein>
<dbReference type="SMART" id="SM00388">
    <property type="entry name" value="HisKA"/>
    <property type="match status" value="1"/>
</dbReference>
<comment type="catalytic activity">
    <reaction evidence="1">
        <text>ATP + protein L-histidine = ADP + protein N-phospho-L-histidine.</text>
        <dbReference type="EC" id="2.7.13.3"/>
    </reaction>
</comment>
<dbReference type="PANTHER" id="PTHR43065:SF42">
    <property type="entry name" value="TWO-COMPONENT SENSOR PPRA"/>
    <property type="match status" value="1"/>
</dbReference>
<dbReference type="InterPro" id="IPR036097">
    <property type="entry name" value="HisK_dim/P_sf"/>
</dbReference>
<evidence type="ECO:0000256" key="2">
    <source>
        <dbReference type="ARBA" id="ARBA00012438"/>
    </source>
</evidence>
<dbReference type="EC" id="2.7.13.3" evidence="2"/>
<name>A0A4D7C7X3_9SPHN</name>
<dbReference type="AlphaFoldDB" id="A0A4D7C7X3"/>
<feature type="region of interest" description="Disordered" evidence="3">
    <location>
        <begin position="205"/>
        <end position="238"/>
    </location>
</feature>
<feature type="domain" description="Signal transduction histidine kinase dimerisation/phosphoacceptor" evidence="4">
    <location>
        <begin position="96"/>
        <end position="162"/>
    </location>
</feature>
<evidence type="ECO:0000259" key="4">
    <source>
        <dbReference type="SMART" id="SM00388"/>
    </source>
</evidence>
<dbReference type="KEGG" id="hgn:E6W36_14515"/>
<dbReference type="Pfam" id="PF00512">
    <property type="entry name" value="HisKA"/>
    <property type="match status" value="1"/>
</dbReference>
<dbReference type="InterPro" id="IPR003661">
    <property type="entry name" value="HisK_dim/P_dom"/>
</dbReference>
<sequence length="391" mass="43814">MIGDRSRVLLYPSDFVIDDDKGMLADNVRKIVSQPEAFRRQVEATVRIQGRAEDPVRLSLFPVHGLHPAQAVLALWDDPEQRKLERQIAQASKMQAVGQLAGGVAHDFNNILTAIIGYSDLMLMRHAPGDTDFADVTQIKQNANRAAGLVRQLLAFSRQQTLRPERLDIADVLSELSHLLHRLLGEKIQFRMVQGRGWRRAGGPHAIGAGAGQPGGQRPRRHGTGWRHAHHHHRAGTRRRCAHAWPGHHAARRLCQHRGQRHRLRHPAGKSRQDLRSLLHHQGGGQGHRARPLHRLRDHQADRRLHLRRLGHRPGHDLHGLSSRAQRRGRSGQGAGSRDIGALPQPPEDLWGRGGCCWSRTRTMCAPSCAARSSARAMTSNAPATARRRWR</sequence>
<evidence type="ECO:0000313" key="5">
    <source>
        <dbReference type="EMBL" id="QCI80280.1"/>
    </source>
</evidence>
<proteinExistence type="predicted"/>
<accession>A0A4D7C7X3</accession>
<gene>
    <name evidence="5" type="ORF">E6W36_14515</name>
</gene>
<evidence type="ECO:0000256" key="3">
    <source>
        <dbReference type="SAM" id="MobiDB-lite"/>
    </source>
</evidence>
<dbReference type="SUPFAM" id="SSF47384">
    <property type="entry name" value="Homodimeric domain of signal transducing histidine kinase"/>
    <property type="match status" value="1"/>
</dbReference>
<reference evidence="6" key="1">
    <citation type="submission" date="2019-04" db="EMBL/GenBank/DDBJ databases">
        <title>Complete genome sequence of Sphingomonas sp. W1-2-3.</title>
        <authorList>
            <person name="Im W.T."/>
        </authorList>
    </citation>
    <scope>NUCLEOTIDE SEQUENCE [LARGE SCALE GENOMIC DNA]</scope>
    <source>
        <strain evidence="6">W1-2-3</strain>
    </source>
</reference>